<reference evidence="3 4" key="1">
    <citation type="submission" date="2019-05" db="EMBL/GenBank/DDBJ databases">
        <title>A Chromosome-scale Meerkat (S. suricatta) Genome Assembly.</title>
        <authorList>
            <person name="Dudchenko O."/>
            <person name="Lieberman Aiden E."/>
            <person name="Tung J."/>
            <person name="Barreiro L.B."/>
            <person name="Clutton-Brock T.H."/>
        </authorList>
    </citation>
    <scope>NUCLEOTIDE SEQUENCE [LARGE SCALE GENOMIC DNA]</scope>
</reference>
<proteinExistence type="predicted"/>
<dbReference type="InterPro" id="IPR043502">
    <property type="entry name" value="DNA/RNA_pol_sf"/>
</dbReference>
<dbReference type="AlphaFoldDB" id="A0A673SMV5"/>
<evidence type="ECO:0000256" key="1">
    <source>
        <dbReference type="ARBA" id="ARBA00012493"/>
    </source>
</evidence>
<sequence length="181" mass="21086">MDKFLNTHALPKFKREEIENLNRLITSEEIELVIKNLTINKSPGPEGFPGKFYHTFKAELIPILFKLFQKIEIEGKLPNSFYEASITLIPKPDRDPTEKENYMTISLMNTDAKILNMILANRIQQHMKRIIHDQVGFIPGLQGWFNIHKSINVIHHVNNRKYKNHMILLIGAEKAFLNKNP</sequence>
<feature type="domain" description="Reverse transcriptase" evidence="2">
    <location>
        <begin position="89"/>
        <end position="177"/>
    </location>
</feature>
<reference evidence="3" key="3">
    <citation type="submission" date="2025-09" db="UniProtKB">
        <authorList>
            <consortium name="Ensembl"/>
        </authorList>
    </citation>
    <scope>IDENTIFICATION</scope>
</reference>
<dbReference type="PANTHER" id="PTHR19446">
    <property type="entry name" value="REVERSE TRANSCRIPTASES"/>
    <property type="match status" value="1"/>
</dbReference>
<dbReference type="Ensembl" id="ENSSSUT00005000624.1">
    <property type="protein sequence ID" value="ENSSSUP00005000508.1"/>
    <property type="gene ID" value="ENSSSUG00005000385.1"/>
</dbReference>
<dbReference type="OMA" id="INFTHIC"/>
<accession>A0A673SMV5</accession>
<reference evidence="3" key="2">
    <citation type="submission" date="2025-08" db="UniProtKB">
        <authorList>
            <consortium name="Ensembl"/>
        </authorList>
    </citation>
    <scope>IDENTIFICATION</scope>
</reference>
<dbReference type="GO" id="GO:0003964">
    <property type="term" value="F:RNA-directed DNA polymerase activity"/>
    <property type="evidence" value="ECO:0007669"/>
    <property type="project" value="UniProtKB-EC"/>
</dbReference>
<dbReference type="SUPFAM" id="SSF56672">
    <property type="entry name" value="DNA/RNA polymerases"/>
    <property type="match status" value="1"/>
</dbReference>
<dbReference type="InterPro" id="IPR000477">
    <property type="entry name" value="RT_dom"/>
</dbReference>
<evidence type="ECO:0000259" key="2">
    <source>
        <dbReference type="Pfam" id="PF00078"/>
    </source>
</evidence>
<name>A0A673SMV5_SURSU</name>
<evidence type="ECO:0000313" key="4">
    <source>
        <dbReference type="Proteomes" id="UP000472268"/>
    </source>
</evidence>
<dbReference type="Proteomes" id="UP000472268">
    <property type="component" value="Chromosome 1"/>
</dbReference>
<evidence type="ECO:0000313" key="3">
    <source>
        <dbReference type="Ensembl" id="ENSSSUP00005000508.1"/>
    </source>
</evidence>
<protein>
    <recommendedName>
        <fullName evidence="1">RNA-directed DNA polymerase</fullName>
        <ecNumber evidence="1">2.7.7.49</ecNumber>
    </recommendedName>
</protein>
<keyword evidence="4" id="KW-1185">Reference proteome</keyword>
<dbReference type="Pfam" id="PF00078">
    <property type="entry name" value="RVT_1"/>
    <property type="match status" value="1"/>
</dbReference>
<organism evidence="3 4">
    <name type="scientific">Suricata suricatta</name>
    <name type="common">Meerkat</name>
    <dbReference type="NCBI Taxonomy" id="37032"/>
    <lineage>
        <taxon>Eukaryota</taxon>
        <taxon>Metazoa</taxon>
        <taxon>Chordata</taxon>
        <taxon>Craniata</taxon>
        <taxon>Vertebrata</taxon>
        <taxon>Euteleostomi</taxon>
        <taxon>Mammalia</taxon>
        <taxon>Eutheria</taxon>
        <taxon>Laurasiatheria</taxon>
        <taxon>Carnivora</taxon>
        <taxon>Feliformia</taxon>
        <taxon>Herpestidae</taxon>
        <taxon>Suricata</taxon>
    </lineage>
</organism>
<dbReference type="EC" id="2.7.7.49" evidence="1"/>